<dbReference type="STRING" id="59895.A0A124SBX4"/>
<dbReference type="InterPro" id="IPR004263">
    <property type="entry name" value="Exostosin"/>
</dbReference>
<protein>
    <submittedName>
        <fullName evidence="7">Exostosin-like protein</fullName>
    </submittedName>
</protein>
<keyword evidence="5" id="KW-0333">Golgi apparatus</keyword>
<dbReference type="Gramene" id="KVH92005">
    <property type="protein sequence ID" value="KVH92005"/>
    <property type="gene ID" value="Ccrd_005966"/>
</dbReference>
<evidence type="ECO:0000256" key="1">
    <source>
        <dbReference type="ARBA" id="ARBA00004323"/>
    </source>
</evidence>
<dbReference type="PANTHER" id="PTHR11062:SF50">
    <property type="entry name" value="ARABINOSYLTRANSFERASE ARAD1-RELATED"/>
    <property type="match status" value="1"/>
</dbReference>
<dbReference type="GO" id="GO:0000139">
    <property type="term" value="C:Golgi membrane"/>
    <property type="evidence" value="ECO:0007669"/>
    <property type="project" value="UniProtKB-SubCell"/>
</dbReference>
<dbReference type="AlphaFoldDB" id="A0A124SBX4"/>
<name>A0A124SBX4_CYNCS</name>
<dbReference type="Pfam" id="PF03016">
    <property type="entry name" value="Exostosin_GT47"/>
    <property type="match status" value="1"/>
</dbReference>
<evidence type="ECO:0000256" key="2">
    <source>
        <dbReference type="ARBA" id="ARBA00010271"/>
    </source>
</evidence>
<keyword evidence="4" id="KW-0735">Signal-anchor</keyword>
<evidence type="ECO:0000256" key="3">
    <source>
        <dbReference type="ARBA" id="ARBA00022676"/>
    </source>
</evidence>
<dbReference type="OMA" id="AIASHCT"/>
<evidence type="ECO:0000259" key="6">
    <source>
        <dbReference type="Pfam" id="PF03016"/>
    </source>
</evidence>
<keyword evidence="3" id="KW-0808">Transferase</keyword>
<evidence type="ECO:0000256" key="4">
    <source>
        <dbReference type="ARBA" id="ARBA00022968"/>
    </source>
</evidence>
<evidence type="ECO:0000313" key="7">
    <source>
        <dbReference type="EMBL" id="KVH92005.1"/>
    </source>
</evidence>
<comment type="similarity">
    <text evidence="2">Belongs to the glycosyltransferase 47 family.</text>
</comment>
<keyword evidence="8" id="KW-1185">Reference proteome</keyword>
<dbReference type="Proteomes" id="UP000243975">
    <property type="component" value="Unassembled WGS sequence"/>
</dbReference>
<dbReference type="InterPro" id="IPR040911">
    <property type="entry name" value="Exostosin_GT47"/>
</dbReference>
<dbReference type="EMBL" id="LEKV01004885">
    <property type="protein sequence ID" value="KVH92005.1"/>
    <property type="molecule type" value="Genomic_DNA"/>
</dbReference>
<evidence type="ECO:0000256" key="5">
    <source>
        <dbReference type="ARBA" id="ARBA00023034"/>
    </source>
</evidence>
<feature type="domain" description="Exostosin GT47" evidence="6">
    <location>
        <begin position="11"/>
        <end position="106"/>
    </location>
</feature>
<gene>
    <name evidence="7" type="ORF">Ccrd_005966</name>
</gene>
<evidence type="ECO:0000313" key="8">
    <source>
        <dbReference type="Proteomes" id="UP000243975"/>
    </source>
</evidence>
<comment type="subcellular location">
    <subcellularLocation>
        <location evidence="1">Golgi apparatus membrane</location>
        <topology evidence="1">Single-pass type II membrane protein</topology>
    </subcellularLocation>
</comment>
<comment type="caution">
    <text evidence="7">The sequence shown here is derived from an EMBL/GenBank/DDBJ whole genome shotgun (WGS) entry which is preliminary data.</text>
</comment>
<reference evidence="7 8" key="1">
    <citation type="journal article" date="2016" name="Sci. Rep.">
        <title>The genome sequence of the outbreeding globe artichoke constructed de novo incorporating a phase-aware low-pass sequencing strategy of F1 progeny.</title>
        <authorList>
            <person name="Scaglione D."/>
            <person name="Reyes-Chin-Wo S."/>
            <person name="Acquadro A."/>
            <person name="Froenicke L."/>
            <person name="Portis E."/>
            <person name="Beitel C."/>
            <person name="Tirone M."/>
            <person name="Mauro R."/>
            <person name="Lo Monaco A."/>
            <person name="Mauromicale G."/>
            <person name="Faccioli P."/>
            <person name="Cattivelli L."/>
            <person name="Rieseberg L."/>
            <person name="Michelmore R."/>
            <person name="Lanteri S."/>
        </authorList>
    </citation>
    <scope>NUCLEOTIDE SEQUENCE [LARGE SCALE GENOMIC DNA]</scope>
    <source>
        <strain evidence="7">2C</strain>
    </source>
</reference>
<keyword evidence="3" id="KW-0328">Glycosyltransferase</keyword>
<dbReference type="GO" id="GO:0016757">
    <property type="term" value="F:glycosyltransferase activity"/>
    <property type="evidence" value="ECO:0007669"/>
    <property type="project" value="UniProtKB-KW"/>
</dbReference>
<organism evidence="7 8">
    <name type="scientific">Cynara cardunculus var. scolymus</name>
    <name type="common">Globe artichoke</name>
    <name type="synonym">Cynara scolymus</name>
    <dbReference type="NCBI Taxonomy" id="59895"/>
    <lineage>
        <taxon>Eukaryota</taxon>
        <taxon>Viridiplantae</taxon>
        <taxon>Streptophyta</taxon>
        <taxon>Embryophyta</taxon>
        <taxon>Tracheophyta</taxon>
        <taxon>Spermatophyta</taxon>
        <taxon>Magnoliopsida</taxon>
        <taxon>eudicotyledons</taxon>
        <taxon>Gunneridae</taxon>
        <taxon>Pentapetalae</taxon>
        <taxon>asterids</taxon>
        <taxon>campanulids</taxon>
        <taxon>Asterales</taxon>
        <taxon>Asteraceae</taxon>
        <taxon>Carduoideae</taxon>
        <taxon>Cardueae</taxon>
        <taxon>Carduinae</taxon>
        <taxon>Cynara</taxon>
    </lineage>
</organism>
<sequence>MLLVLIIMIFRGEIRDVLFKLLENEEDVVIKHGAQSRESRRMATQGIHSSKFCLHPAGDTPLACRLFDAILSLCIPVVISDYIELPFEYVIDYMKIAIFVDTDSAIMPGYLVRLLKGVKMETILEFQQELTKVKHYFEYDDPKGIVNDIWRQVSFKLPLIKLMINRDKRLVVNRELDCSCLCTNQTGIQASL</sequence>
<dbReference type="PANTHER" id="PTHR11062">
    <property type="entry name" value="EXOSTOSIN HEPARAN SULFATE GLYCOSYLTRANSFERASE -RELATED"/>
    <property type="match status" value="1"/>
</dbReference>
<keyword evidence="4" id="KW-0812">Transmembrane</keyword>
<proteinExistence type="inferred from homology"/>
<accession>A0A124SBX4</accession>